<organism evidence="2 3">
    <name type="scientific">Phyllostomus discolor</name>
    <name type="common">pale spear-nosed bat</name>
    <dbReference type="NCBI Taxonomy" id="89673"/>
    <lineage>
        <taxon>Eukaryota</taxon>
        <taxon>Metazoa</taxon>
        <taxon>Chordata</taxon>
        <taxon>Craniata</taxon>
        <taxon>Vertebrata</taxon>
        <taxon>Euteleostomi</taxon>
        <taxon>Mammalia</taxon>
        <taxon>Eutheria</taxon>
        <taxon>Laurasiatheria</taxon>
        <taxon>Chiroptera</taxon>
        <taxon>Yangochiroptera</taxon>
        <taxon>Phyllostomidae</taxon>
        <taxon>Phyllostominae</taxon>
        <taxon>Phyllostomus</taxon>
    </lineage>
</organism>
<evidence type="ECO:0000313" key="2">
    <source>
        <dbReference type="EMBL" id="KAF6114550.1"/>
    </source>
</evidence>
<comment type="caution">
    <text evidence="2">The sequence shown here is derived from an EMBL/GenBank/DDBJ whole genome shotgun (WGS) entry which is preliminary data.</text>
</comment>
<evidence type="ECO:0000313" key="3">
    <source>
        <dbReference type="Proteomes" id="UP000664940"/>
    </source>
</evidence>
<feature type="region of interest" description="Disordered" evidence="1">
    <location>
        <begin position="1"/>
        <end position="81"/>
    </location>
</feature>
<protein>
    <submittedName>
        <fullName evidence="2">Uncharacterized protein</fullName>
    </submittedName>
</protein>
<name>A0A834EBA0_9CHIR</name>
<gene>
    <name evidence="2" type="ORF">HJG60_010524</name>
</gene>
<dbReference type="EMBL" id="JABVXQ010000004">
    <property type="protein sequence ID" value="KAF6114550.1"/>
    <property type="molecule type" value="Genomic_DNA"/>
</dbReference>
<sequence>MGKSPGAASRFSPVQLVPNRSPPGPPAPRRLLVPPESRRLSGSELPVPTFLAPASPWPNLHNWEKPTPGAGESQAARGTDTVRPTLEVLGRKIEERRLGGSGLRASSWWKLTRNVREKDGCCNISPWILPANLDCCLALHLIVSEIAKGVKEECLDENSCSTQLPRCVSD</sequence>
<reference evidence="2 3" key="1">
    <citation type="journal article" date="2020" name="Nature">
        <title>Six reference-quality genomes reveal evolution of bat adaptations.</title>
        <authorList>
            <person name="Jebb D."/>
            <person name="Huang Z."/>
            <person name="Pippel M."/>
            <person name="Hughes G.M."/>
            <person name="Lavrichenko K."/>
            <person name="Devanna P."/>
            <person name="Winkler S."/>
            <person name="Jermiin L.S."/>
            <person name="Skirmuntt E.C."/>
            <person name="Katzourakis A."/>
            <person name="Burkitt-Gray L."/>
            <person name="Ray D.A."/>
            <person name="Sullivan K.A.M."/>
            <person name="Roscito J.G."/>
            <person name="Kirilenko B.M."/>
            <person name="Davalos L.M."/>
            <person name="Corthals A.P."/>
            <person name="Power M.L."/>
            <person name="Jones G."/>
            <person name="Ransome R.D."/>
            <person name="Dechmann D.K.N."/>
            <person name="Locatelli A.G."/>
            <person name="Puechmaille S.J."/>
            <person name="Fedrigo O."/>
            <person name="Jarvis E.D."/>
            <person name="Hiller M."/>
            <person name="Vernes S.C."/>
            <person name="Myers E.W."/>
            <person name="Teeling E.C."/>
        </authorList>
    </citation>
    <scope>NUCLEOTIDE SEQUENCE [LARGE SCALE GENOMIC DNA]</scope>
    <source>
        <strain evidence="2">Bat1K_MPI-CBG_1</strain>
    </source>
</reference>
<accession>A0A834EBA0</accession>
<proteinExistence type="predicted"/>
<evidence type="ECO:0000256" key="1">
    <source>
        <dbReference type="SAM" id="MobiDB-lite"/>
    </source>
</evidence>
<dbReference type="Proteomes" id="UP000664940">
    <property type="component" value="Unassembled WGS sequence"/>
</dbReference>
<dbReference type="AlphaFoldDB" id="A0A834EBA0"/>